<evidence type="ECO:0000313" key="3">
    <source>
        <dbReference type="EMBL" id="TVY83870.1"/>
    </source>
</evidence>
<protein>
    <recommendedName>
        <fullName evidence="2">SsuA/THI5-like domain-containing protein</fullName>
    </recommendedName>
</protein>
<evidence type="ECO:0000313" key="4">
    <source>
        <dbReference type="Proteomes" id="UP000469558"/>
    </source>
</evidence>
<feature type="chain" id="PRO_5035823019" description="SsuA/THI5-like domain-containing protein" evidence="1">
    <location>
        <begin position="24"/>
        <end position="320"/>
    </location>
</feature>
<proteinExistence type="predicted"/>
<sequence length="320" mass="34165">MFKIVNHLGLLACLSLFSRSASALKIASALTTIEYTPELVASQDYYKGGSVSITNGGVANIVSDTSIDLAANAETQALRQYSSHKNLRIIYTVAEVAYRLVANKKGVTTLKDLKGKKIGTIPSTSAAYFVEKYLASAGLQDSDYTVVSGGQCLSSPCGAGTLPYMLAQGTVDAVGMWEPTVELAIEAAGTANVIIFSDKSIYREIFNLHSTADKLKDPTTRKSIVAFLRALDQAEVVFTNNASSVWPRVASAIGVNVSLLKAVWPIHTFNGTIPSDLLSFLVAEDKWVASVDRRSAMTQADLANLIDTSVLAEARNSSVV</sequence>
<name>A0A8T9CIH4_9HELO</name>
<dbReference type="OrthoDB" id="5194099at2759"/>
<dbReference type="AlphaFoldDB" id="A0A8T9CIH4"/>
<dbReference type="InterPro" id="IPR015168">
    <property type="entry name" value="SsuA/THI5"/>
</dbReference>
<dbReference type="Proteomes" id="UP000469558">
    <property type="component" value="Unassembled WGS sequence"/>
</dbReference>
<evidence type="ECO:0000256" key="1">
    <source>
        <dbReference type="SAM" id="SignalP"/>
    </source>
</evidence>
<gene>
    <name evidence="3" type="ORF">LSUE1_G001799</name>
</gene>
<dbReference type="Gene3D" id="3.40.190.10">
    <property type="entry name" value="Periplasmic binding protein-like II"/>
    <property type="match status" value="2"/>
</dbReference>
<dbReference type="Pfam" id="PF09084">
    <property type="entry name" value="NMT1"/>
    <property type="match status" value="1"/>
</dbReference>
<dbReference type="PANTHER" id="PTHR30024">
    <property type="entry name" value="ALIPHATIC SULFONATES-BINDING PROTEIN-RELATED"/>
    <property type="match status" value="1"/>
</dbReference>
<keyword evidence="1" id="KW-0732">Signal</keyword>
<organism evidence="3 4">
    <name type="scientific">Lachnellula suecica</name>
    <dbReference type="NCBI Taxonomy" id="602035"/>
    <lineage>
        <taxon>Eukaryota</taxon>
        <taxon>Fungi</taxon>
        <taxon>Dikarya</taxon>
        <taxon>Ascomycota</taxon>
        <taxon>Pezizomycotina</taxon>
        <taxon>Leotiomycetes</taxon>
        <taxon>Helotiales</taxon>
        <taxon>Lachnaceae</taxon>
        <taxon>Lachnellula</taxon>
    </lineage>
</organism>
<feature type="domain" description="SsuA/THI5-like" evidence="2">
    <location>
        <begin position="57"/>
        <end position="233"/>
    </location>
</feature>
<comment type="caution">
    <text evidence="3">The sequence shown here is derived from an EMBL/GenBank/DDBJ whole genome shotgun (WGS) entry which is preliminary data.</text>
</comment>
<accession>A0A8T9CIH4</accession>
<reference evidence="3 4" key="1">
    <citation type="submission" date="2018-05" db="EMBL/GenBank/DDBJ databases">
        <title>Genome sequencing and assembly of the regulated plant pathogen Lachnellula willkommii and related sister species for the development of diagnostic species identification markers.</title>
        <authorList>
            <person name="Giroux E."/>
            <person name="Bilodeau G."/>
        </authorList>
    </citation>
    <scope>NUCLEOTIDE SEQUENCE [LARGE SCALE GENOMIC DNA]</scope>
    <source>
        <strain evidence="3 4">CBS 268.59</strain>
    </source>
</reference>
<keyword evidence="4" id="KW-1185">Reference proteome</keyword>
<dbReference type="SUPFAM" id="SSF53850">
    <property type="entry name" value="Periplasmic binding protein-like II"/>
    <property type="match status" value="1"/>
</dbReference>
<evidence type="ECO:0000259" key="2">
    <source>
        <dbReference type="Pfam" id="PF09084"/>
    </source>
</evidence>
<feature type="signal peptide" evidence="1">
    <location>
        <begin position="1"/>
        <end position="23"/>
    </location>
</feature>
<dbReference type="PANTHER" id="PTHR30024:SF42">
    <property type="entry name" value="ALIPHATIC SULFONATES-BINDING PROTEIN-RELATED"/>
    <property type="match status" value="1"/>
</dbReference>
<dbReference type="EMBL" id="QGMK01000143">
    <property type="protein sequence ID" value="TVY83870.1"/>
    <property type="molecule type" value="Genomic_DNA"/>
</dbReference>